<feature type="transmembrane region" description="Helical" evidence="16">
    <location>
        <begin position="174"/>
        <end position="191"/>
    </location>
</feature>
<feature type="transmembrane region" description="Helical" evidence="16">
    <location>
        <begin position="12"/>
        <end position="32"/>
    </location>
</feature>
<dbReference type="EMBL" id="AKIJ01000005">
    <property type="protein sequence ID" value="KFG25473.1"/>
    <property type="molecule type" value="Genomic_DNA"/>
</dbReference>
<keyword evidence="13 16" id="KW-0472">Membrane</keyword>
<evidence type="ECO:0000256" key="4">
    <source>
        <dbReference type="ARBA" id="ARBA00004922"/>
    </source>
</evidence>
<dbReference type="InterPro" id="IPR003674">
    <property type="entry name" value="Oligo_trans_STT3"/>
</dbReference>
<evidence type="ECO:0000259" key="18">
    <source>
        <dbReference type="Pfam" id="PF21436"/>
    </source>
</evidence>
<dbReference type="GO" id="GO:0046872">
    <property type="term" value="F:metal ion binding"/>
    <property type="evidence" value="ECO:0007669"/>
    <property type="project" value="UniProtKB-KW"/>
</dbReference>
<feature type="transmembrane region" description="Helical" evidence="16">
    <location>
        <begin position="295"/>
        <end position="314"/>
    </location>
</feature>
<dbReference type="PANTHER" id="PTHR13872:SF1">
    <property type="entry name" value="DOLICHYL-DIPHOSPHOOLIGOSACCHARIDE--PROTEIN GLYCOSYLTRANSFERASE SUBUNIT STT3B"/>
    <property type="match status" value="1"/>
</dbReference>
<keyword evidence="11" id="KW-0460">Magnesium</keyword>
<evidence type="ECO:0000256" key="8">
    <source>
        <dbReference type="ARBA" id="ARBA00022679"/>
    </source>
</evidence>
<dbReference type="GO" id="GO:0004579">
    <property type="term" value="F:dolichyl-diphosphooligosaccharide-protein glycotransferase activity"/>
    <property type="evidence" value="ECO:0007669"/>
    <property type="project" value="UniProtKB-EC"/>
</dbReference>
<evidence type="ECO:0000256" key="14">
    <source>
        <dbReference type="ARBA" id="ARBA00023211"/>
    </source>
</evidence>
<feature type="transmembrane region" description="Helical" evidence="16">
    <location>
        <begin position="242"/>
        <end position="262"/>
    </location>
</feature>
<feature type="transmembrane region" description="Helical" evidence="16">
    <location>
        <begin position="114"/>
        <end position="134"/>
    </location>
</feature>
<comment type="catalytic activity">
    <reaction evidence="15">
        <text>a di-trans,poly-cis-dolichyl diphosphooligosaccharide + L-asparaginyl-[protein] = N(4)-(oligosaccharide-(1-&gt;4)-N-acetyl-beta-D-glucosaminyl-(1-&gt;4)-N-acetyl-beta-D-glucosaminyl)-L-asparaginyl-[protein] + a di-trans,poly-cis-dolichyl diphosphate + H(+)</text>
        <dbReference type="Rhea" id="RHEA:22980"/>
        <dbReference type="Rhea" id="RHEA-COMP:12804"/>
        <dbReference type="Rhea" id="RHEA-COMP:12805"/>
        <dbReference type="Rhea" id="RHEA-COMP:19506"/>
        <dbReference type="Rhea" id="RHEA-COMP:19509"/>
        <dbReference type="ChEBI" id="CHEBI:15378"/>
        <dbReference type="ChEBI" id="CHEBI:50347"/>
        <dbReference type="ChEBI" id="CHEBI:57497"/>
        <dbReference type="ChEBI" id="CHEBI:57570"/>
        <dbReference type="ChEBI" id="CHEBI:132529"/>
        <dbReference type="EC" id="2.4.99.18"/>
    </reaction>
</comment>
<comment type="cofactor">
    <cofactor evidence="2">
        <name>Mg(2+)</name>
        <dbReference type="ChEBI" id="CHEBI:18420"/>
    </cofactor>
</comment>
<evidence type="ECO:0000256" key="2">
    <source>
        <dbReference type="ARBA" id="ARBA00001946"/>
    </source>
</evidence>
<feature type="transmembrane region" description="Helical" evidence="16">
    <location>
        <begin position="454"/>
        <end position="472"/>
    </location>
</feature>
<dbReference type="InterPro" id="IPR048307">
    <property type="entry name" value="STT3_N"/>
</dbReference>
<comment type="pathway">
    <text evidence="4">Protein modification; protein glycosylation.</text>
</comment>
<evidence type="ECO:0000256" key="16">
    <source>
        <dbReference type="SAM" id="Phobius"/>
    </source>
</evidence>
<evidence type="ECO:0000313" key="20">
    <source>
        <dbReference type="Proteomes" id="UP000054524"/>
    </source>
</evidence>
<evidence type="ECO:0000256" key="9">
    <source>
        <dbReference type="ARBA" id="ARBA00022692"/>
    </source>
</evidence>
<comment type="cofactor">
    <cofactor evidence="1">
        <name>Mn(2+)</name>
        <dbReference type="ChEBI" id="CHEBI:29035"/>
    </cofactor>
</comment>
<organism evidence="19 20">
    <name type="scientific">Nematocida ausubeli (strain ATCC PRA-371 / ERTm2)</name>
    <name type="common">Nematode killer fungus</name>
    <dbReference type="NCBI Taxonomy" id="1913371"/>
    <lineage>
        <taxon>Eukaryota</taxon>
        <taxon>Fungi</taxon>
        <taxon>Fungi incertae sedis</taxon>
        <taxon>Microsporidia</taxon>
        <taxon>Nematocida</taxon>
    </lineage>
</organism>
<evidence type="ECO:0000259" key="17">
    <source>
        <dbReference type="Pfam" id="PF02516"/>
    </source>
</evidence>
<dbReference type="GO" id="GO:0016020">
    <property type="term" value="C:membrane"/>
    <property type="evidence" value="ECO:0007669"/>
    <property type="project" value="InterPro"/>
</dbReference>
<evidence type="ECO:0000256" key="7">
    <source>
        <dbReference type="ARBA" id="ARBA00022676"/>
    </source>
</evidence>
<dbReference type="Proteomes" id="UP000054524">
    <property type="component" value="Unassembled WGS sequence"/>
</dbReference>
<dbReference type="Pfam" id="PF02516">
    <property type="entry name" value="STT3"/>
    <property type="match status" value="1"/>
</dbReference>
<dbReference type="UniPathway" id="UPA00378"/>
<keyword evidence="12 16" id="KW-1133">Transmembrane helix</keyword>
<dbReference type="EC" id="2.4.99.18" evidence="6"/>
<dbReference type="RefSeq" id="XP_052904028.1">
    <property type="nucleotide sequence ID" value="XM_053049857.1"/>
</dbReference>
<reference evidence="19 20" key="1">
    <citation type="journal article" date="2014" name="Genome Announc.">
        <title>Genome Sequence of the Microsporidian Species Nematocida sp1 Strain ERTm6 (ATCC PRA-372).</title>
        <authorList>
            <person name="Bakowski M.A."/>
            <person name="Priest M."/>
            <person name="Young S."/>
            <person name="Cuomo C.A."/>
            <person name="Troemel E.R."/>
        </authorList>
    </citation>
    <scope>NUCLEOTIDE SEQUENCE [LARGE SCALE GENOMIC DNA]</scope>
    <source>
        <strain evidence="19 20">ERTm6</strain>
    </source>
</reference>
<keyword evidence="14" id="KW-0464">Manganese</keyword>
<dbReference type="Pfam" id="PF21436">
    <property type="entry name" value="STT3-PglB_core"/>
    <property type="match status" value="1"/>
</dbReference>
<dbReference type="InterPro" id="IPR048999">
    <property type="entry name" value="STT3-PglB_core"/>
</dbReference>
<dbReference type="AlphaFoldDB" id="A0A086J005"/>
<dbReference type="GO" id="GO:0012505">
    <property type="term" value="C:endomembrane system"/>
    <property type="evidence" value="ECO:0007669"/>
    <property type="project" value="UniProtKB-SubCell"/>
</dbReference>
<name>A0A086J005_NEMA1</name>
<feature type="transmembrane region" description="Helical" evidence="16">
    <location>
        <begin position="88"/>
        <end position="107"/>
    </location>
</feature>
<feature type="domain" description="Oligosaccharyl transferase STT3 N-terminal" evidence="17">
    <location>
        <begin position="40"/>
        <end position="453"/>
    </location>
</feature>
<evidence type="ECO:0000256" key="15">
    <source>
        <dbReference type="ARBA" id="ARBA00048829"/>
    </source>
</evidence>
<evidence type="ECO:0000256" key="11">
    <source>
        <dbReference type="ARBA" id="ARBA00022842"/>
    </source>
</evidence>
<gene>
    <name evidence="19" type="ORF">NESG_02248</name>
</gene>
<proteinExistence type="inferred from homology"/>
<dbReference type="PANTHER" id="PTHR13872">
    <property type="entry name" value="DOLICHYL-DIPHOSPHOOLIGOSACCHARIDE--PROTEIN GLYCOSYLTRANSFERASE SUBUNIT"/>
    <property type="match status" value="1"/>
</dbReference>
<dbReference type="GeneID" id="77677221"/>
<comment type="subcellular location">
    <subcellularLocation>
        <location evidence="3">Endomembrane system</location>
        <topology evidence="3">Multi-pass membrane protein</topology>
    </subcellularLocation>
</comment>
<evidence type="ECO:0000256" key="3">
    <source>
        <dbReference type="ARBA" id="ARBA00004127"/>
    </source>
</evidence>
<keyword evidence="8" id="KW-0808">Transferase</keyword>
<evidence type="ECO:0000256" key="5">
    <source>
        <dbReference type="ARBA" id="ARBA00010810"/>
    </source>
</evidence>
<comment type="similarity">
    <text evidence="5">Belongs to the STT3 family.</text>
</comment>
<dbReference type="Gene3D" id="3.40.50.12610">
    <property type="match status" value="1"/>
</dbReference>
<feature type="transmembrane region" description="Helical" evidence="16">
    <location>
        <begin position="360"/>
        <end position="378"/>
    </location>
</feature>
<feature type="transmembrane region" description="Helical" evidence="16">
    <location>
        <begin position="203"/>
        <end position="230"/>
    </location>
</feature>
<feature type="transmembrane region" description="Helical" evidence="16">
    <location>
        <begin position="414"/>
        <end position="433"/>
    </location>
</feature>
<keyword evidence="9 16" id="KW-0812">Transmembrane</keyword>
<evidence type="ECO:0000256" key="6">
    <source>
        <dbReference type="ARBA" id="ARBA00012605"/>
    </source>
</evidence>
<sequence>MGDEKYKHSLLSYCATQGVAALCLISVAYASMLRLAPIMRYGVLINEFDPWFNFRCSEYIWNHGILQYFTWVDSKTWVPDGREIYKTAYPMLFVVSNMIHCVLNTFVRVDHYTVCCLTPPIIFVGCLFLVRQVAAEFFSSSSEKHLGVWISIAIFSMSGSVFEKTMAGAYDYEGLSLFMSLLILYMYILQIKNKIKSVWGRGIIGVCIGVAQGIFNLSWGGSIFMDLLLYAHSFVSFSNWRILACSGLVTMGVDWAAPFLWVAKPVNIGKLLSFCLLESANVLLHVSRKAQIKHFYAMVGSAILVLLLVGLGIFKTTKSGALLLEKIKQKDKIYNVLYKKRAHPLVSSIVEHRHATKEQIIDMCGPLMVVAPILMVWGTAQLGYKKKNSLLLVMLGGFALSTLMFLHMERFAFLVAPFLAIFSADAFCKVMFAQPIHTKFRGMGLLFVHRQAKILVGVFMLFHVLSCFGTMHTKYKQVIVVMDGHVNGEPVIADDFRESAMYMKYNLRPDSVILSWWDYGYQITGMSGLSTVIDNNTNNYARISEVASILVSSEEKVSREHAFLKKIVPDLDTDLYIYTVCGYTSQYALSDLNKLQWIAKIAKEADGSVDPAAYYFKANGAVHYSLHGLSDVDMANEKIEDAPLYISPAMRDSLLFKLCFYQHTNSVTLHNLKLVHESSNGIVRLYKIAE</sequence>
<evidence type="ECO:0000256" key="13">
    <source>
        <dbReference type="ARBA" id="ARBA00023136"/>
    </source>
</evidence>
<evidence type="ECO:0000313" key="19">
    <source>
        <dbReference type="EMBL" id="KFG25473.1"/>
    </source>
</evidence>
<feature type="domain" description="STT3/PglB/AglB core" evidence="18">
    <location>
        <begin position="510"/>
        <end position="559"/>
    </location>
</feature>
<accession>A0A086J005</accession>
<dbReference type="HOGENOM" id="CLU_400136_0_0_1"/>
<evidence type="ECO:0000256" key="1">
    <source>
        <dbReference type="ARBA" id="ARBA00001936"/>
    </source>
</evidence>
<evidence type="ECO:0000256" key="10">
    <source>
        <dbReference type="ARBA" id="ARBA00022723"/>
    </source>
</evidence>
<keyword evidence="7" id="KW-0328">Glycosyltransferase</keyword>
<comment type="caution">
    <text evidence="19">The sequence shown here is derived from an EMBL/GenBank/DDBJ whole genome shotgun (WGS) entry which is preliminary data.</text>
</comment>
<keyword evidence="10" id="KW-0479">Metal-binding</keyword>
<evidence type="ECO:0000256" key="12">
    <source>
        <dbReference type="ARBA" id="ARBA00022989"/>
    </source>
</evidence>
<keyword evidence="20" id="KW-1185">Reference proteome</keyword>
<protein>
    <recommendedName>
        <fullName evidence="6">dolichyl-diphosphooligosaccharide--protein glycotransferase</fullName>
        <ecNumber evidence="6">2.4.99.18</ecNumber>
    </recommendedName>
</protein>
<feature type="transmembrane region" description="Helical" evidence="16">
    <location>
        <begin position="390"/>
        <end position="408"/>
    </location>
</feature>